<sequence length="294" mass="32478">MENENGRITFDQNLCFNSKIDFIKAQCVDHINIICKLQLGPIFVLKFSTLFAKLNRSIWRVAGSNGGSIQNQIVQKHAVAKLKPFEVARIAQERAAERIAALVGLIAQLQPTLLAAIALQMKVFFHRDDAHSLTSAVCRRDRQAARRALGREQPIKIPDAVDAAVHVQSERQPVQALIAAVASETARMVRLAHRLQYAVHNYVSANVTLFRILQKSRVQIVLFTVDLVVQVVEGLGAQLAATRHTHKASSVKYAAHGQTGVLSLIHGLVALVAIAVVVERLVRPFVLLFDLFLN</sequence>
<dbReference type="Proteomes" id="UP000276133">
    <property type="component" value="Unassembled WGS sequence"/>
</dbReference>
<protein>
    <submittedName>
        <fullName evidence="2">Uncharacterized protein</fullName>
    </submittedName>
</protein>
<reference evidence="2 3" key="1">
    <citation type="journal article" date="2018" name="Sci. Rep.">
        <title>Genomic signatures of local adaptation to the degree of environmental predictability in rotifers.</title>
        <authorList>
            <person name="Franch-Gras L."/>
            <person name="Hahn C."/>
            <person name="Garcia-Roger E.M."/>
            <person name="Carmona M.J."/>
            <person name="Serra M."/>
            <person name="Gomez A."/>
        </authorList>
    </citation>
    <scope>NUCLEOTIDE SEQUENCE [LARGE SCALE GENOMIC DNA]</scope>
    <source>
        <strain evidence="2">HYR1</strain>
    </source>
</reference>
<dbReference type="EMBL" id="REGN01007241">
    <property type="protein sequence ID" value="RNA06881.1"/>
    <property type="molecule type" value="Genomic_DNA"/>
</dbReference>
<feature type="transmembrane region" description="Helical" evidence="1">
    <location>
        <begin position="261"/>
        <end position="282"/>
    </location>
</feature>
<keyword evidence="1" id="KW-0812">Transmembrane</keyword>
<keyword evidence="3" id="KW-1185">Reference proteome</keyword>
<evidence type="ECO:0000313" key="2">
    <source>
        <dbReference type="EMBL" id="RNA06881.1"/>
    </source>
</evidence>
<keyword evidence="1" id="KW-1133">Transmembrane helix</keyword>
<comment type="caution">
    <text evidence="2">The sequence shown here is derived from an EMBL/GenBank/DDBJ whole genome shotgun (WGS) entry which is preliminary data.</text>
</comment>
<accession>A0A3M7Q7B0</accession>
<keyword evidence="1" id="KW-0472">Membrane</keyword>
<proteinExistence type="predicted"/>
<evidence type="ECO:0000256" key="1">
    <source>
        <dbReference type="SAM" id="Phobius"/>
    </source>
</evidence>
<gene>
    <name evidence="2" type="ORF">BpHYR1_004212</name>
</gene>
<dbReference type="AlphaFoldDB" id="A0A3M7Q7B0"/>
<organism evidence="2 3">
    <name type="scientific">Brachionus plicatilis</name>
    <name type="common">Marine rotifer</name>
    <name type="synonym">Brachionus muelleri</name>
    <dbReference type="NCBI Taxonomy" id="10195"/>
    <lineage>
        <taxon>Eukaryota</taxon>
        <taxon>Metazoa</taxon>
        <taxon>Spiralia</taxon>
        <taxon>Gnathifera</taxon>
        <taxon>Rotifera</taxon>
        <taxon>Eurotatoria</taxon>
        <taxon>Monogononta</taxon>
        <taxon>Pseudotrocha</taxon>
        <taxon>Ploima</taxon>
        <taxon>Brachionidae</taxon>
        <taxon>Brachionus</taxon>
    </lineage>
</organism>
<name>A0A3M7Q7B0_BRAPC</name>
<evidence type="ECO:0000313" key="3">
    <source>
        <dbReference type="Proteomes" id="UP000276133"/>
    </source>
</evidence>